<sequence length="81" mass="9114">MLESIPGVTKSGDSICLARWLLIVICITFALILSALITLIILSIREIWLMRRSKEGLVKEKDEKERLIDMAEESGVKVKAD</sequence>
<dbReference type="AlphaFoldDB" id="A0A1E3JBI8"/>
<gene>
    <name evidence="2" type="ORF">I350_07667</name>
</gene>
<accession>A0A1E3JBI8</accession>
<dbReference type="EMBL" id="MEKH01000013">
    <property type="protein sequence ID" value="ODN98025.1"/>
    <property type="molecule type" value="Genomic_DNA"/>
</dbReference>
<keyword evidence="1" id="KW-1133">Transmembrane helix</keyword>
<evidence type="ECO:0000256" key="1">
    <source>
        <dbReference type="SAM" id="Phobius"/>
    </source>
</evidence>
<proteinExistence type="predicted"/>
<name>A0A1E3JBI8_9TREE</name>
<evidence type="ECO:0000313" key="3">
    <source>
        <dbReference type="Proteomes" id="UP000095149"/>
    </source>
</evidence>
<keyword evidence="1" id="KW-0812">Transmembrane</keyword>
<organism evidence="2 3">
    <name type="scientific">Cryptococcus amylolentus CBS 6273</name>
    <dbReference type="NCBI Taxonomy" id="1296118"/>
    <lineage>
        <taxon>Eukaryota</taxon>
        <taxon>Fungi</taxon>
        <taxon>Dikarya</taxon>
        <taxon>Basidiomycota</taxon>
        <taxon>Agaricomycotina</taxon>
        <taxon>Tremellomycetes</taxon>
        <taxon>Tremellales</taxon>
        <taxon>Cryptococcaceae</taxon>
        <taxon>Cryptococcus</taxon>
    </lineage>
</organism>
<feature type="transmembrane region" description="Helical" evidence="1">
    <location>
        <begin position="20"/>
        <end position="44"/>
    </location>
</feature>
<keyword evidence="1" id="KW-0472">Membrane</keyword>
<evidence type="ECO:0000313" key="2">
    <source>
        <dbReference type="EMBL" id="ODN98025.1"/>
    </source>
</evidence>
<protein>
    <submittedName>
        <fullName evidence="2">Uncharacterized protein</fullName>
    </submittedName>
</protein>
<comment type="caution">
    <text evidence="2">The sequence shown here is derived from an EMBL/GenBank/DDBJ whole genome shotgun (WGS) entry which is preliminary data.</text>
</comment>
<reference evidence="2 3" key="1">
    <citation type="submission" date="2016-06" db="EMBL/GenBank/DDBJ databases">
        <title>Evolution of pathogenesis and genome organization in the Tremellales.</title>
        <authorList>
            <person name="Cuomo C."/>
            <person name="Litvintseva A."/>
            <person name="Heitman J."/>
            <person name="Chen Y."/>
            <person name="Sun S."/>
            <person name="Springer D."/>
            <person name="Dromer F."/>
            <person name="Young S."/>
            <person name="Zeng Q."/>
            <person name="Chapman S."/>
            <person name="Gujja S."/>
            <person name="Saif S."/>
            <person name="Birren B."/>
        </authorList>
    </citation>
    <scope>NUCLEOTIDE SEQUENCE [LARGE SCALE GENOMIC DNA]</scope>
    <source>
        <strain evidence="2 3">CBS 6273</strain>
    </source>
</reference>
<dbReference type="Proteomes" id="UP000095149">
    <property type="component" value="Unassembled WGS sequence"/>
</dbReference>